<dbReference type="InterPro" id="IPR036390">
    <property type="entry name" value="WH_DNA-bd_sf"/>
</dbReference>
<dbReference type="Gene3D" id="1.10.10.10">
    <property type="entry name" value="Winged helix-like DNA-binding domain superfamily/Winged helix DNA-binding domain"/>
    <property type="match status" value="1"/>
</dbReference>
<evidence type="ECO:0000313" key="6">
    <source>
        <dbReference type="Proteomes" id="UP000198650"/>
    </source>
</evidence>
<dbReference type="InterPro" id="IPR011991">
    <property type="entry name" value="ArsR-like_HTH"/>
</dbReference>
<proteinExistence type="predicted"/>
<name>A0A1I0SPB9_9BACL</name>
<evidence type="ECO:0000313" key="5">
    <source>
        <dbReference type="EMBL" id="SFA41351.1"/>
    </source>
</evidence>
<dbReference type="CDD" id="cd00090">
    <property type="entry name" value="HTH_ARSR"/>
    <property type="match status" value="1"/>
</dbReference>
<keyword evidence="1" id="KW-0805">Transcription regulation</keyword>
<dbReference type="PRINTS" id="PR00037">
    <property type="entry name" value="HTHLACR"/>
</dbReference>
<dbReference type="RefSeq" id="WP_013401209.1">
    <property type="nucleotide sequence ID" value="NZ_FOJS01000003.1"/>
</dbReference>
<dbReference type="Pfam" id="PF08220">
    <property type="entry name" value="HTH_DeoR"/>
    <property type="match status" value="1"/>
</dbReference>
<keyword evidence="3" id="KW-0804">Transcription</keyword>
<evidence type="ECO:0000256" key="2">
    <source>
        <dbReference type="ARBA" id="ARBA00023125"/>
    </source>
</evidence>
<dbReference type="EMBL" id="FOJS01000003">
    <property type="protein sequence ID" value="SFA41351.1"/>
    <property type="molecule type" value="Genomic_DNA"/>
</dbReference>
<sequence length="256" mass="28851">MAKMFVTERRNKILEYLSIKKRATVKELSEKLSVSEATLRSDLNDMEKEGLLVRTHGGAVLHDYIKPELNFSTREKQNHSEKVIIGQLAEKLIEGDQCILLDASSTVLELAKILKHKPMRLTVLTNGIYTALELRDNPEITVIMLGGIVRMGSSSIEGTLGANILNNINVDIMFTSAHGFTFENGLMDFNIYEVELKKAMVESSNRVVALLDHSKFGKNSIATFCDIEKIDTIITDRPPTEEFIKELKQKNIHLVY</sequence>
<reference evidence="6" key="1">
    <citation type="submission" date="2016-10" db="EMBL/GenBank/DDBJ databases">
        <authorList>
            <person name="Varghese N."/>
            <person name="Submissions S."/>
        </authorList>
    </citation>
    <scope>NUCLEOTIDE SEQUENCE [LARGE SCALE GENOMIC DNA]</scope>
    <source>
        <strain evidence="6">M1</strain>
    </source>
</reference>
<dbReference type="GO" id="GO:0003677">
    <property type="term" value="F:DNA binding"/>
    <property type="evidence" value="ECO:0007669"/>
    <property type="project" value="UniProtKB-KW"/>
</dbReference>
<dbReference type="InterPro" id="IPR036388">
    <property type="entry name" value="WH-like_DNA-bd_sf"/>
</dbReference>
<dbReference type="PROSITE" id="PS51000">
    <property type="entry name" value="HTH_DEOR_2"/>
    <property type="match status" value="1"/>
</dbReference>
<keyword evidence="6" id="KW-1185">Reference proteome</keyword>
<dbReference type="InterPro" id="IPR050313">
    <property type="entry name" value="Carb_Metab_HTH_regulators"/>
</dbReference>
<dbReference type="InterPro" id="IPR014036">
    <property type="entry name" value="DeoR-like_C"/>
</dbReference>
<dbReference type="SMART" id="SM01134">
    <property type="entry name" value="DeoRC"/>
    <property type="match status" value="1"/>
</dbReference>
<dbReference type="PANTHER" id="PTHR30363">
    <property type="entry name" value="HTH-TYPE TRANSCRIPTIONAL REGULATOR SRLR-RELATED"/>
    <property type="match status" value="1"/>
</dbReference>
<accession>A0A1I0SPB9</accession>
<dbReference type="SUPFAM" id="SSF100950">
    <property type="entry name" value="NagB/RpiA/CoA transferase-like"/>
    <property type="match status" value="1"/>
</dbReference>
<dbReference type="AlphaFoldDB" id="A0A1I0SPB9"/>
<dbReference type="SMART" id="SM00420">
    <property type="entry name" value="HTH_DEOR"/>
    <property type="match status" value="1"/>
</dbReference>
<evidence type="ECO:0000256" key="1">
    <source>
        <dbReference type="ARBA" id="ARBA00023015"/>
    </source>
</evidence>
<dbReference type="InterPro" id="IPR037171">
    <property type="entry name" value="NagB/RpiA_transferase-like"/>
</dbReference>
<feature type="domain" description="HTH deoR-type" evidence="4">
    <location>
        <begin position="6"/>
        <end position="61"/>
    </location>
</feature>
<organism evidence="5 6">
    <name type="scientific">Parageobacillus thermantarcticus</name>
    <dbReference type="NCBI Taxonomy" id="186116"/>
    <lineage>
        <taxon>Bacteria</taxon>
        <taxon>Bacillati</taxon>
        <taxon>Bacillota</taxon>
        <taxon>Bacilli</taxon>
        <taxon>Bacillales</taxon>
        <taxon>Anoxybacillaceae</taxon>
        <taxon>Parageobacillus</taxon>
    </lineage>
</organism>
<protein>
    <submittedName>
        <fullName evidence="5">Transcriptional regulator, DeoR family</fullName>
    </submittedName>
</protein>
<evidence type="ECO:0000259" key="4">
    <source>
        <dbReference type="PROSITE" id="PS51000"/>
    </source>
</evidence>
<dbReference type="InterPro" id="IPR001034">
    <property type="entry name" value="DeoR_HTH"/>
</dbReference>
<evidence type="ECO:0000256" key="3">
    <source>
        <dbReference type="ARBA" id="ARBA00023163"/>
    </source>
</evidence>
<dbReference type="PANTHER" id="PTHR30363:SF44">
    <property type="entry name" value="AGA OPERON TRANSCRIPTIONAL REPRESSOR-RELATED"/>
    <property type="match status" value="1"/>
</dbReference>
<dbReference type="GO" id="GO:0003700">
    <property type="term" value="F:DNA-binding transcription factor activity"/>
    <property type="evidence" value="ECO:0007669"/>
    <property type="project" value="InterPro"/>
</dbReference>
<gene>
    <name evidence="5" type="ORF">SAMN05192569_10039</name>
</gene>
<dbReference type="STRING" id="186116.SAMN05192569_10039"/>
<dbReference type="Gene3D" id="3.40.50.1360">
    <property type="match status" value="1"/>
</dbReference>
<keyword evidence="2" id="KW-0238">DNA-binding</keyword>
<dbReference type="SUPFAM" id="SSF46785">
    <property type="entry name" value="Winged helix' DNA-binding domain"/>
    <property type="match status" value="1"/>
</dbReference>
<dbReference type="Proteomes" id="UP000198650">
    <property type="component" value="Unassembled WGS sequence"/>
</dbReference>
<dbReference type="Pfam" id="PF00455">
    <property type="entry name" value="DeoRC"/>
    <property type="match status" value="1"/>
</dbReference>